<sequence length="337" mass="36494">MKAFVVRQYAHPSKISLTLDAPEPMQAKDTILVDVYSAGLNFFDILQAQGKHQSKPPFPFILGSEFAGVVVPGQVFPPGCPFKPGDRVFGSAPGCFAERVAARIDNLEPMPDTLSFDQAAGLYVTYPTSFEALDGRAKVQPGEWVLVTAAAGGVGIAAVQIAKALGAKVIAACSSSKLQVVRDWGRPDAVVDYTADGWQKQILHLTAGHGVDVVYDPVGRVRESLKCIAWNGRVLIVGFAGGTIESIPMNLVLLKNISLVGIHWGPYQEHDPERKREVWRRLLQLLAENRLPPVLYPTVFTLDTVVDGLAELEARKTFGKVVMRVRDCAPPGASAKL</sequence>
<reference evidence="1" key="2">
    <citation type="journal article" date="2022" name="New Phytol.">
        <title>Evolutionary transition to the ectomycorrhizal habit in the genomes of a hyperdiverse lineage of mushroom-forming fungi.</title>
        <authorList>
            <person name="Looney B."/>
            <person name="Miyauchi S."/>
            <person name="Morin E."/>
            <person name="Drula E."/>
            <person name="Courty P.E."/>
            <person name="Kohler A."/>
            <person name="Kuo A."/>
            <person name="LaButti K."/>
            <person name="Pangilinan J."/>
            <person name="Lipzen A."/>
            <person name="Riley R."/>
            <person name="Andreopoulos W."/>
            <person name="He G."/>
            <person name="Johnson J."/>
            <person name="Nolan M."/>
            <person name="Tritt A."/>
            <person name="Barry K.W."/>
            <person name="Grigoriev I.V."/>
            <person name="Nagy L.G."/>
            <person name="Hibbett D."/>
            <person name="Henrissat B."/>
            <person name="Matheny P.B."/>
            <person name="Labbe J."/>
            <person name="Martin F.M."/>
        </authorList>
    </citation>
    <scope>NUCLEOTIDE SEQUENCE</scope>
    <source>
        <strain evidence="1">EC-137</strain>
    </source>
</reference>
<organism evidence="1 2">
    <name type="scientific">Vararia minispora EC-137</name>
    <dbReference type="NCBI Taxonomy" id="1314806"/>
    <lineage>
        <taxon>Eukaryota</taxon>
        <taxon>Fungi</taxon>
        <taxon>Dikarya</taxon>
        <taxon>Basidiomycota</taxon>
        <taxon>Agaricomycotina</taxon>
        <taxon>Agaricomycetes</taxon>
        <taxon>Russulales</taxon>
        <taxon>Lachnocladiaceae</taxon>
        <taxon>Vararia</taxon>
    </lineage>
</organism>
<proteinExistence type="predicted"/>
<evidence type="ECO:0000313" key="2">
    <source>
        <dbReference type="Proteomes" id="UP000814128"/>
    </source>
</evidence>
<protein>
    <submittedName>
        <fullName evidence="1">Uncharacterized protein</fullName>
    </submittedName>
</protein>
<reference evidence="1" key="1">
    <citation type="submission" date="2021-02" db="EMBL/GenBank/DDBJ databases">
        <authorList>
            <consortium name="DOE Joint Genome Institute"/>
            <person name="Ahrendt S."/>
            <person name="Looney B.P."/>
            <person name="Miyauchi S."/>
            <person name="Morin E."/>
            <person name="Drula E."/>
            <person name="Courty P.E."/>
            <person name="Chicoki N."/>
            <person name="Fauchery L."/>
            <person name="Kohler A."/>
            <person name="Kuo A."/>
            <person name="Labutti K."/>
            <person name="Pangilinan J."/>
            <person name="Lipzen A."/>
            <person name="Riley R."/>
            <person name="Andreopoulos W."/>
            <person name="He G."/>
            <person name="Johnson J."/>
            <person name="Barry K.W."/>
            <person name="Grigoriev I.V."/>
            <person name="Nagy L."/>
            <person name="Hibbett D."/>
            <person name="Henrissat B."/>
            <person name="Matheny P.B."/>
            <person name="Labbe J."/>
            <person name="Martin F."/>
        </authorList>
    </citation>
    <scope>NUCLEOTIDE SEQUENCE</scope>
    <source>
        <strain evidence="1">EC-137</strain>
    </source>
</reference>
<dbReference type="Proteomes" id="UP000814128">
    <property type="component" value="Unassembled WGS sequence"/>
</dbReference>
<dbReference type="EMBL" id="MU273592">
    <property type="protein sequence ID" value="KAI0031106.1"/>
    <property type="molecule type" value="Genomic_DNA"/>
</dbReference>
<keyword evidence="2" id="KW-1185">Reference proteome</keyword>
<accession>A0ACB8QGZ3</accession>
<evidence type="ECO:0000313" key="1">
    <source>
        <dbReference type="EMBL" id="KAI0031106.1"/>
    </source>
</evidence>
<comment type="caution">
    <text evidence="1">The sequence shown here is derived from an EMBL/GenBank/DDBJ whole genome shotgun (WGS) entry which is preliminary data.</text>
</comment>
<name>A0ACB8QGZ3_9AGAM</name>
<gene>
    <name evidence="1" type="ORF">K488DRAFT_52741</name>
</gene>